<proteinExistence type="predicted"/>
<sequence>MNQTSSVVTGGITISAATLEPAVSWALAAIFHAPVPDSVSALVTGALAAGAHLAINALSKRFAGAAVVAPQ</sequence>
<dbReference type="EMBL" id="CABPRU010000016">
    <property type="protein sequence ID" value="VVE49214.1"/>
    <property type="molecule type" value="Genomic_DNA"/>
</dbReference>
<reference evidence="1 2" key="1">
    <citation type="submission" date="2019-08" db="EMBL/GenBank/DDBJ databases">
        <authorList>
            <person name="Peeters C."/>
        </authorList>
    </citation>
    <scope>NUCLEOTIDE SEQUENCE [LARGE SCALE GENOMIC DNA]</scope>
    <source>
        <strain evidence="1 2">LMG 31013</strain>
    </source>
</reference>
<keyword evidence="2" id="KW-1185">Reference proteome</keyword>
<evidence type="ECO:0008006" key="3">
    <source>
        <dbReference type="Google" id="ProtNLM"/>
    </source>
</evidence>
<dbReference type="Proteomes" id="UP000334380">
    <property type="component" value="Unassembled WGS sequence"/>
</dbReference>
<name>A0A5E4YKB6_9BURK</name>
<dbReference type="OrthoDB" id="9026616at2"/>
<accession>A0A5E4YKB6</accession>
<dbReference type="AlphaFoldDB" id="A0A5E4YKB6"/>
<evidence type="ECO:0000313" key="1">
    <source>
        <dbReference type="EMBL" id="VVE49214.1"/>
    </source>
</evidence>
<organism evidence="1 2">
    <name type="scientific">Pandoraea terrigena</name>
    <dbReference type="NCBI Taxonomy" id="2508292"/>
    <lineage>
        <taxon>Bacteria</taxon>
        <taxon>Pseudomonadati</taxon>
        <taxon>Pseudomonadota</taxon>
        <taxon>Betaproteobacteria</taxon>
        <taxon>Burkholderiales</taxon>
        <taxon>Burkholderiaceae</taxon>
        <taxon>Pandoraea</taxon>
    </lineage>
</organism>
<gene>
    <name evidence="1" type="ORF">PTE31013_04618</name>
</gene>
<dbReference type="RefSeq" id="WP_150614965.1">
    <property type="nucleotide sequence ID" value="NZ_CABPRU010000016.1"/>
</dbReference>
<protein>
    <recommendedName>
        <fullName evidence="3">Holin</fullName>
    </recommendedName>
</protein>
<evidence type="ECO:0000313" key="2">
    <source>
        <dbReference type="Proteomes" id="UP000334380"/>
    </source>
</evidence>